<accession>A0A8X6KL52</accession>
<reference evidence="1" key="1">
    <citation type="submission" date="2020-08" db="EMBL/GenBank/DDBJ databases">
        <title>Multicomponent nature underlies the extraordinary mechanical properties of spider dragline silk.</title>
        <authorList>
            <person name="Kono N."/>
            <person name="Nakamura H."/>
            <person name="Mori M."/>
            <person name="Yoshida Y."/>
            <person name="Ohtoshi R."/>
            <person name="Malay A.D."/>
            <person name="Moran D.A.P."/>
            <person name="Tomita M."/>
            <person name="Numata K."/>
            <person name="Arakawa K."/>
        </authorList>
    </citation>
    <scope>NUCLEOTIDE SEQUENCE</scope>
</reference>
<name>A0A8X6KL52_NEPPI</name>
<protein>
    <submittedName>
        <fullName evidence="1">Uncharacterized protein</fullName>
    </submittedName>
</protein>
<keyword evidence="2" id="KW-1185">Reference proteome</keyword>
<dbReference type="OrthoDB" id="1728974at2759"/>
<dbReference type="AlphaFoldDB" id="A0A8X6KL52"/>
<dbReference type="EMBL" id="BMAW01092770">
    <property type="protein sequence ID" value="GFS56947.1"/>
    <property type="molecule type" value="Genomic_DNA"/>
</dbReference>
<evidence type="ECO:0000313" key="1">
    <source>
        <dbReference type="EMBL" id="GFS56947.1"/>
    </source>
</evidence>
<organism evidence="1 2">
    <name type="scientific">Nephila pilipes</name>
    <name type="common">Giant wood spider</name>
    <name type="synonym">Nephila maculata</name>
    <dbReference type="NCBI Taxonomy" id="299642"/>
    <lineage>
        <taxon>Eukaryota</taxon>
        <taxon>Metazoa</taxon>
        <taxon>Ecdysozoa</taxon>
        <taxon>Arthropoda</taxon>
        <taxon>Chelicerata</taxon>
        <taxon>Arachnida</taxon>
        <taxon>Araneae</taxon>
        <taxon>Araneomorphae</taxon>
        <taxon>Entelegynae</taxon>
        <taxon>Araneoidea</taxon>
        <taxon>Nephilidae</taxon>
        <taxon>Nephila</taxon>
    </lineage>
</organism>
<dbReference type="Proteomes" id="UP000887013">
    <property type="component" value="Unassembled WGS sequence"/>
</dbReference>
<comment type="caution">
    <text evidence="1">The sequence shown here is derived from an EMBL/GenBank/DDBJ whole genome shotgun (WGS) entry which is preliminary data.</text>
</comment>
<sequence length="77" mass="8408">MDKVLSAEIPDPKFDGMFEIGAKSTIHGPCGTINTNSQCMIDGNALHGILESGYHVGSNGYPLYRRKAQKTIEKKLL</sequence>
<evidence type="ECO:0000313" key="2">
    <source>
        <dbReference type="Proteomes" id="UP000887013"/>
    </source>
</evidence>
<gene>
    <name evidence="1" type="ORF">NPIL_395701</name>
</gene>
<proteinExistence type="predicted"/>